<reference evidence="1" key="1">
    <citation type="submission" date="2019-10" db="EMBL/GenBank/DDBJ databases">
        <authorList>
            <consortium name="DOE Joint Genome Institute"/>
            <person name="Kuo A."/>
            <person name="Miyauchi S."/>
            <person name="Kiss E."/>
            <person name="Drula E."/>
            <person name="Kohler A."/>
            <person name="Sanchez-Garcia M."/>
            <person name="Andreopoulos B."/>
            <person name="Barry K.W."/>
            <person name="Bonito G."/>
            <person name="Buee M."/>
            <person name="Carver A."/>
            <person name="Chen C."/>
            <person name="Cichocki N."/>
            <person name="Clum A."/>
            <person name="Culley D."/>
            <person name="Crous P.W."/>
            <person name="Fauchery L."/>
            <person name="Girlanda M."/>
            <person name="Hayes R."/>
            <person name="Keri Z."/>
            <person name="LaButti K."/>
            <person name="Lipzen A."/>
            <person name="Lombard V."/>
            <person name="Magnuson J."/>
            <person name="Maillard F."/>
            <person name="Morin E."/>
            <person name="Murat C."/>
            <person name="Nolan M."/>
            <person name="Ohm R."/>
            <person name="Pangilinan J."/>
            <person name="Pereira M."/>
            <person name="Perotto S."/>
            <person name="Peter M."/>
            <person name="Riley R."/>
            <person name="Sitrit Y."/>
            <person name="Stielow B."/>
            <person name="Szollosi G."/>
            <person name="Zifcakova L."/>
            <person name="Stursova M."/>
            <person name="Spatafora J.W."/>
            <person name="Tedersoo L."/>
            <person name="Vaario L.-M."/>
            <person name="Yamada A."/>
            <person name="Yan M."/>
            <person name="Wang P."/>
            <person name="Xu J."/>
            <person name="Bruns T."/>
            <person name="Baldrian P."/>
            <person name="Vilgalys R."/>
            <person name="Henrissat B."/>
            <person name="Grigoriev I.V."/>
            <person name="Hibbett D."/>
            <person name="Nagy L.G."/>
            <person name="Martin F.M."/>
        </authorList>
    </citation>
    <scope>NUCLEOTIDE SEQUENCE</scope>
    <source>
        <strain evidence="1">BED1</strain>
    </source>
</reference>
<dbReference type="AlphaFoldDB" id="A0AAD4G686"/>
<proteinExistence type="predicted"/>
<gene>
    <name evidence="1" type="ORF">L210DRAFT_3574480</name>
</gene>
<dbReference type="EMBL" id="WHUW01000155">
    <property type="protein sequence ID" value="KAF8420563.1"/>
    <property type="molecule type" value="Genomic_DNA"/>
</dbReference>
<keyword evidence="2" id="KW-1185">Reference proteome</keyword>
<name>A0AAD4G686_BOLED</name>
<evidence type="ECO:0000313" key="2">
    <source>
        <dbReference type="Proteomes" id="UP001194468"/>
    </source>
</evidence>
<evidence type="ECO:0000313" key="1">
    <source>
        <dbReference type="EMBL" id="KAF8420563.1"/>
    </source>
</evidence>
<sequence length="82" mass="9161">MGSVCAAPIKRENFLGPSRYPLPYILSLPILPCWYIDVLPNSFLDLGISCSIIHTPYFCALLVTFPSSFFGRLVVFCSVTRD</sequence>
<reference evidence="1" key="2">
    <citation type="journal article" date="2020" name="Nat. Commun.">
        <title>Large-scale genome sequencing of mycorrhizal fungi provides insights into the early evolution of symbiotic traits.</title>
        <authorList>
            <person name="Miyauchi S."/>
            <person name="Kiss E."/>
            <person name="Kuo A."/>
            <person name="Drula E."/>
            <person name="Kohler A."/>
            <person name="Sanchez-Garcia M."/>
            <person name="Morin E."/>
            <person name="Andreopoulos B."/>
            <person name="Barry K.W."/>
            <person name="Bonito G."/>
            <person name="Buee M."/>
            <person name="Carver A."/>
            <person name="Chen C."/>
            <person name="Cichocki N."/>
            <person name="Clum A."/>
            <person name="Culley D."/>
            <person name="Crous P.W."/>
            <person name="Fauchery L."/>
            <person name="Girlanda M."/>
            <person name="Hayes R.D."/>
            <person name="Keri Z."/>
            <person name="LaButti K."/>
            <person name="Lipzen A."/>
            <person name="Lombard V."/>
            <person name="Magnuson J."/>
            <person name="Maillard F."/>
            <person name="Murat C."/>
            <person name="Nolan M."/>
            <person name="Ohm R.A."/>
            <person name="Pangilinan J."/>
            <person name="Pereira M.F."/>
            <person name="Perotto S."/>
            <person name="Peter M."/>
            <person name="Pfister S."/>
            <person name="Riley R."/>
            <person name="Sitrit Y."/>
            <person name="Stielow J.B."/>
            <person name="Szollosi G."/>
            <person name="Zifcakova L."/>
            <person name="Stursova M."/>
            <person name="Spatafora J.W."/>
            <person name="Tedersoo L."/>
            <person name="Vaario L.M."/>
            <person name="Yamada A."/>
            <person name="Yan M."/>
            <person name="Wang P."/>
            <person name="Xu J."/>
            <person name="Bruns T."/>
            <person name="Baldrian P."/>
            <person name="Vilgalys R."/>
            <person name="Dunand C."/>
            <person name="Henrissat B."/>
            <person name="Grigoriev I.V."/>
            <person name="Hibbett D."/>
            <person name="Nagy L.G."/>
            <person name="Martin F.M."/>
        </authorList>
    </citation>
    <scope>NUCLEOTIDE SEQUENCE</scope>
    <source>
        <strain evidence="1">BED1</strain>
    </source>
</reference>
<comment type="caution">
    <text evidence="1">The sequence shown here is derived from an EMBL/GenBank/DDBJ whole genome shotgun (WGS) entry which is preliminary data.</text>
</comment>
<accession>A0AAD4G686</accession>
<organism evidence="1 2">
    <name type="scientific">Boletus edulis BED1</name>
    <dbReference type="NCBI Taxonomy" id="1328754"/>
    <lineage>
        <taxon>Eukaryota</taxon>
        <taxon>Fungi</taxon>
        <taxon>Dikarya</taxon>
        <taxon>Basidiomycota</taxon>
        <taxon>Agaricomycotina</taxon>
        <taxon>Agaricomycetes</taxon>
        <taxon>Agaricomycetidae</taxon>
        <taxon>Boletales</taxon>
        <taxon>Boletineae</taxon>
        <taxon>Boletaceae</taxon>
        <taxon>Boletoideae</taxon>
        <taxon>Boletus</taxon>
    </lineage>
</organism>
<dbReference type="Proteomes" id="UP001194468">
    <property type="component" value="Unassembled WGS sequence"/>
</dbReference>
<protein>
    <submittedName>
        <fullName evidence="1">Uncharacterized protein</fullName>
    </submittedName>
</protein>